<gene>
    <name evidence="1" type="ORF">J3U87_23865</name>
</gene>
<organism evidence="1 2">
    <name type="scientific">Sulfidibacter corallicola</name>
    <dbReference type="NCBI Taxonomy" id="2818388"/>
    <lineage>
        <taxon>Bacteria</taxon>
        <taxon>Pseudomonadati</taxon>
        <taxon>Acidobacteriota</taxon>
        <taxon>Holophagae</taxon>
        <taxon>Acanthopleuribacterales</taxon>
        <taxon>Acanthopleuribacteraceae</taxon>
        <taxon>Sulfidibacter</taxon>
    </lineage>
</organism>
<sequence>MGLFLLFWWLQVKSPAPWDDARVLQVLWQQKGAEAEWMRAYLTGQWSLHDLRAAAVRRSVPERSLPKRGDGGLPDVAIPEGSAMGFYGGDALCDGPGVPMAHPFLIPSYITILYQRLAYDPGVAAWTDERHGVDGDVGVVYRGYVQRIWGHGFFIEMETDPLNGVHQRIDLIHFREEDCHPDPLIEIPCIRDKSLYSFTWAVRDGTYQIRRAKPGWRDVPQLADFYVPAQHVQVAGTPCIEMRAVQGIDAGFFEGSNSIWTTAPDFPYTPCGDFPFDLFHLITQRRWNPWPGSGMPLLSFTAANPTDKQRDRTMADFEAARAQPTALDEEAGFDPELLGADRHTQLLETDDYAQRATREARARLAQLEAELIQLGEAFPDSPLAGFARFASRNVDPDHVLYLYDLADADQLTTLREMFPAWVGETILGKPDRGFTHEVAVWFDIDWRPPWESEQYEVAFNHPNEIIPYLDNLDAELVAQGAQTKAIVTTTNLVDRYDDTHRASGWPQWGWPDIENPDTYWTIYLTWR</sequence>
<dbReference type="AlphaFoldDB" id="A0A8A4TEU8"/>
<name>A0A8A4TEU8_SULCO</name>
<protein>
    <submittedName>
        <fullName evidence="1">Uncharacterized protein</fullName>
    </submittedName>
</protein>
<keyword evidence="2" id="KW-1185">Reference proteome</keyword>
<evidence type="ECO:0000313" key="1">
    <source>
        <dbReference type="EMBL" id="QTD48629.1"/>
    </source>
</evidence>
<dbReference type="EMBL" id="CP071793">
    <property type="protein sequence ID" value="QTD48629.1"/>
    <property type="molecule type" value="Genomic_DNA"/>
</dbReference>
<accession>A0A8A4TEU8</accession>
<dbReference type="KEGG" id="scor:J3U87_23865"/>
<evidence type="ECO:0000313" key="2">
    <source>
        <dbReference type="Proteomes" id="UP000663929"/>
    </source>
</evidence>
<dbReference type="Proteomes" id="UP000663929">
    <property type="component" value="Chromosome"/>
</dbReference>
<dbReference type="RefSeq" id="WP_237378282.1">
    <property type="nucleotide sequence ID" value="NZ_CP071793.1"/>
</dbReference>
<reference evidence="1" key="1">
    <citation type="submission" date="2021-03" db="EMBL/GenBank/DDBJ databases">
        <title>Acanthopleuribacteraceae sp. M133.</title>
        <authorList>
            <person name="Wang G."/>
        </authorList>
    </citation>
    <scope>NUCLEOTIDE SEQUENCE</scope>
    <source>
        <strain evidence="1">M133</strain>
    </source>
</reference>
<proteinExistence type="predicted"/>